<proteinExistence type="predicted"/>
<sequence>MAVVNFFCGLFVFGMLCGCCLATATDVDCKNQTSLLQAQENCFSQLGLSLDVDIGQIQNAIQDNPDFVCSNPGAFKSGMSCSLTVARSCLESAGVTTDILPQGDRISAGIDYLCDHSQDLDTECIQQTKPALQQCATSGTVSLLSGNTNTNVTYITCKSFEIAVNCTRDILASCAHQTADILAYYAENYATPAVCGTGGVARTGTSSLSLLIIAALLTCLCLL</sequence>
<dbReference type="AlphaFoldDB" id="A0AAN9BWX9"/>
<feature type="signal peptide" evidence="1">
    <location>
        <begin position="1"/>
        <end position="22"/>
    </location>
</feature>
<keyword evidence="1" id="KW-0732">Signal</keyword>
<reference evidence="2 3" key="1">
    <citation type="submission" date="2024-02" db="EMBL/GenBank/DDBJ databases">
        <title>Chromosome-scale genome assembly of the rough periwinkle Littorina saxatilis.</title>
        <authorList>
            <person name="De Jode A."/>
            <person name="Faria R."/>
            <person name="Formenti G."/>
            <person name="Sims Y."/>
            <person name="Smith T.P."/>
            <person name="Tracey A."/>
            <person name="Wood J.M.D."/>
            <person name="Zagrodzka Z.B."/>
            <person name="Johannesson K."/>
            <person name="Butlin R.K."/>
            <person name="Leder E.H."/>
        </authorList>
    </citation>
    <scope>NUCLEOTIDE SEQUENCE [LARGE SCALE GENOMIC DNA]</scope>
    <source>
        <strain evidence="2">Snail1</strain>
        <tissue evidence="2">Muscle</tissue>
    </source>
</reference>
<organism evidence="2 3">
    <name type="scientific">Littorina saxatilis</name>
    <dbReference type="NCBI Taxonomy" id="31220"/>
    <lineage>
        <taxon>Eukaryota</taxon>
        <taxon>Metazoa</taxon>
        <taxon>Spiralia</taxon>
        <taxon>Lophotrochozoa</taxon>
        <taxon>Mollusca</taxon>
        <taxon>Gastropoda</taxon>
        <taxon>Caenogastropoda</taxon>
        <taxon>Littorinimorpha</taxon>
        <taxon>Littorinoidea</taxon>
        <taxon>Littorinidae</taxon>
        <taxon>Littorina</taxon>
    </lineage>
</organism>
<evidence type="ECO:0000313" key="2">
    <source>
        <dbReference type="EMBL" id="KAK7111130.1"/>
    </source>
</evidence>
<protein>
    <submittedName>
        <fullName evidence="2">Uncharacterized protein</fullName>
    </submittedName>
</protein>
<evidence type="ECO:0000256" key="1">
    <source>
        <dbReference type="SAM" id="SignalP"/>
    </source>
</evidence>
<gene>
    <name evidence="2" type="ORF">V1264_010815</name>
</gene>
<dbReference type="Proteomes" id="UP001374579">
    <property type="component" value="Unassembled WGS sequence"/>
</dbReference>
<evidence type="ECO:0000313" key="3">
    <source>
        <dbReference type="Proteomes" id="UP001374579"/>
    </source>
</evidence>
<dbReference type="EMBL" id="JBAMIC010000002">
    <property type="protein sequence ID" value="KAK7111130.1"/>
    <property type="molecule type" value="Genomic_DNA"/>
</dbReference>
<feature type="chain" id="PRO_5042963467" evidence="1">
    <location>
        <begin position="23"/>
        <end position="223"/>
    </location>
</feature>
<accession>A0AAN9BWX9</accession>
<comment type="caution">
    <text evidence="2">The sequence shown here is derived from an EMBL/GenBank/DDBJ whole genome shotgun (WGS) entry which is preliminary data.</text>
</comment>
<keyword evidence="3" id="KW-1185">Reference proteome</keyword>
<name>A0AAN9BWX9_9CAEN</name>